<organism evidence="2 3">
    <name type="scientific">Candidatus Methanodesulfokora washburnensis</name>
    <dbReference type="NCBI Taxonomy" id="2478471"/>
    <lineage>
        <taxon>Archaea</taxon>
        <taxon>Thermoproteota</taxon>
        <taxon>Candidatus Korarchaeia</taxon>
        <taxon>Candidatus Korarchaeia incertae sedis</taxon>
        <taxon>Candidatus Methanodesulfokora</taxon>
    </lineage>
</organism>
<keyword evidence="2" id="KW-0255">Endonuclease</keyword>
<comment type="caution">
    <text evidence="2">The sequence shown here is derived from an EMBL/GenBank/DDBJ whole genome shotgun (WGS) entry which is preliminary data.</text>
</comment>
<dbReference type="PANTHER" id="PTHR34107:SF4">
    <property type="entry name" value="SLL1222 PROTEIN"/>
    <property type="match status" value="1"/>
</dbReference>
<evidence type="ECO:0000313" key="3">
    <source>
        <dbReference type="Proteomes" id="UP000277582"/>
    </source>
</evidence>
<dbReference type="CDD" id="cd06260">
    <property type="entry name" value="DUF820-like"/>
    <property type="match status" value="1"/>
</dbReference>
<name>A0A429GEK3_9CREN</name>
<keyword evidence="2" id="KW-0540">Nuclease</keyword>
<evidence type="ECO:0000259" key="1">
    <source>
        <dbReference type="Pfam" id="PF05685"/>
    </source>
</evidence>
<accession>A0A429GEK3</accession>
<dbReference type="RefSeq" id="WP_125672690.1">
    <property type="nucleotide sequence ID" value="NZ_RCOS01000163.1"/>
</dbReference>
<dbReference type="SUPFAM" id="SSF52980">
    <property type="entry name" value="Restriction endonuclease-like"/>
    <property type="match status" value="1"/>
</dbReference>
<dbReference type="InterPro" id="IPR008538">
    <property type="entry name" value="Uma2"/>
</dbReference>
<dbReference type="Gene3D" id="3.90.1570.10">
    <property type="entry name" value="tt1808, chain A"/>
    <property type="match status" value="1"/>
</dbReference>
<keyword evidence="2" id="KW-0378">Hydrolase</keyword>
<dbReference type="InterPro" id="IPR011335">
    <property type="entry name" value="Restrct_endonuc-II-like"/>
</dbReference>
<feature type="domain" description="Putative restriction endonuclease" evidence="1">
    <location>
        <begin position="27"/>
        <end position="189"/>
    </location>
</feature>
<evidence type="ECO:0000313" key="2">
    <source>
        <dbReference type="EMBL" id="RSN72239.1"/>
    </source>
</evidence>
<sequence>MKIRVIDEEEKLIRQPYLLRLGGWTIEQYLREAPEDLIWEFVRGEVIMHSPATAEHQRLVKFLVRLLDGYCEIKGCGEVLTGPAAVRILPDVIREPDIFVIAKEDVPRAKGVPLDVLPVLVVEVVSPSTRTLDLREKAEDYALSGIPEYWAVDMEQKALFLHRLKGKKYEVKKVERGRVKSSAIPGFFIEVDWLFSEPLPPADKCLQMILRGEL</sequence>
<reference evidence="2 3" key="1">
    <citation type="submission" date="2018-10" db="EMBL/GenBank/DDBJ databases">
        <title>Co-occurring genomic capacity for anaerobic methane metabolism and dissimilatory sulfite reduction discovered in the Korarchaeota.</title>
        <authorList>
            <person name="Mckay L.J."/>
            <person name="Dlakic M."/>
            <person name="Fields M.W."/>
            <person name="Delmont T.O."/>
            <person name="Eren A.M."/>
            <person name="Jay Z.J."/>
            <person name="Klingelsmith K.B."/>
            <person name="Rusch D.B."/>
            <person name="Inskeep W.P."/>
        </authorList>
    </citation>
    <scope>NUCLEOTIDE SEQUENCE [LARGE SCALE GENOMIC DNA]</scope>
    <source>
        <strain evidence="2 3">MDKW</strain>
    </source>
</reference>
<gene>
    <name evidence="2" type="ORF">D6D85_14670</name>
</gene>
<dbReference type="InterPro" id="IPR012296">
    <property type="entry name" value="Nuclease_put_TT1808"/>
</dbReference>
<proteinExistence type="predicted"/>
<dbReference type="EMBL" id="RCOS01000163">
    <property type="protein sequence ID" value="RSN72239.1"/>
    <property type="molecule type" value="Genomic_DNA"/>
</dbReference>
<protein>
    <submittedName>
        <fullName evidence="2">Uma2 family endonuclease</fullName>
    </submittedName>
</protein>
<dbReference type="GO" id="GO:0004519">
    <property type="term" value="F:endonuclease activity"/>
    <property type="evidence" value="ECO:0007669"/>
    <property type="project" value="UniProtKB-KW"/>
</dbReference>
<keyword evidence="3" id="KW-1185">Reference proteome</keyword>
<dbReference type="Pfam" id="PF05685">
    <property type="entry name" value="Uma2"/>
    <property type="match status" value="1"/>
</dbReference>
<dbReference type="Proteomes" id="UP000277582">
    <property type="component" value="Unassembled WGS sequence"/>
</dbReference>
<dbReference type="AlphaFoldDB" id="A0A429GEK3"/>
<dbReference type="PANTHER" id="PTHR34107">
    <property type="entry name" value="SLL0198 PROTEIN-RELATED"/>
    <property type="match status" value="1"/>
</dbReference>